<protein>
    <submittedName>
        <fullName evidence="1">Uncharacterized protein</fullName>
    </submittedName>
</protein>
<comment type="caution">
    <text evidence="1">The sequence shown here is derived from an EMBL/GenBank/DDBJ whole genome shotgun (WGS) entry which is preliminary data.</text>
</comment>
<evidence type="ECO:0000313" key="2">
    <source>
        <dbReference type="Proteomes" id="UP000233551"/>
    </source>
</evidence>
<dbReference type="Proteomes" id="UP000233551">
    <property type="component" value="Unassembled WGS sequence"/>
</dbReference>
<sequence length="185" mass="20090">MFSRPVSMSIALFRVSTSAVAATALAAFLIAALAVHSASHTLYNLLSSAKVDCLYLWNHYFPLQPFAPFSRFPNCACFKVLSDGLLAILANSRDPSLPVTTHNTTFSFCQTDTYPPAALCLSTATLSSHLLLRHIETNVMAPQWVLVCKNRGGVGSMGQPKSLKCLEVVKLNHRHAAVLGKMVKL</sequence>
<gene>
    <name evidence="1" type="ORF">CRG98_011235</name>
</gene>
<proteinExistence type="predicted"/>
<reference evidence="1 2" key="1">
    <citation type="submission" date="2017-11" db="EMBL/GenBank/DDBJ databases">
        <title>De-novo sequencing of pomegranate (Punica granatum L.) genome.</title>
        <authorList>
            <person name="Akparov Z."/>
            <person name="Amiraslanov A."/>
            <person name="Hajiyeva S."/>
            <person name="Abbasov M."/>
            <person name="Kaur K."/>
            <person name="Hamwieh A."/>
            <person name="Solovyev V."/>
            <person name="Salamov A."/>
            <person name="Braich B."/>
            <person name="Kosarev P."/>
            <person name="Mahmoud A."/>
            <person name="Hajiyev E."/>
            <person name="Babayeva S."/>
            <person name="Izzatullayeva V."/>
            <person name="Mammadov A."/>
            <person name="Mammadov A."/>
            <person name="Sharifova S."/>
            <person name="Ojaghi J."/>
            <person name="Eynullazada K."/>
            <person name="Bayramov B."/>
            <person name="Abdulazimova A."/>
            <person name="Shahmuradov I."/>
        </authorList>
    </citation>
    <scope>NUCLEOTIDE SEQUENCE [LARGE SCALE GENOMIC DNA]</scope>
    <source>
        <strain evidence="2">cv. AG2017</strain>
        <tissue evidence="1">Leaf</tissue>
    </source>
</reference>
<name>A0A2I0KII4_PUNGR</name>
<organism evidence="1 2">
    <name type="scientific">Punica granatum</name>
    <name type="common">Pomegranate</name>
    <dbReference type="NCBI Taxonomy" id="22663"/>
    <lineage>
        <taxon>Eukaryota</taxon>
        <taxon>Viridiplantae</taxon>
        <taxon>Streptophyta</taxon>
        <taxon>Embryophyta</taxon>
        <taxon>Tracheophyta</taxon>
        <taxon>Spermatophyta</taxon>
        <taxon>Magnoliopsida</taxon>
        <taxon>eudicotyledons</taxon>
        <taxon>Gunneridae</taxon>
        <taxon>Pentapetalae</taxon>
        <taxon>rosids</taxon>
        <taxon>malvids</taxon>
        <taxon>Myrtales</taxon>
        <taxon>Lythraceae</taxon>
        <taxon>Punica</taxon>
    </lineage>
</organism>
<evidence type="ECO:0000313" key="1">
    <source>
        <dbReference type="EMBL" id="PKI68327.1"/>
    </source>
</evidence>
<dbReference type="EMBL" id="PGOL01000560">
    <property type="protein sequence ID" value="PKI68327.1"/>
    <property type="molecule type" value="Genomic_DNA"/>
</dbReference>
<accession>A0A2I0KII4</accession>
<keyword evidence="2" id="KW-1185">Reference proteome</keyword>
<dbReference type="AlphaFoldDB" id="A0A2I0KII4"/>